<dbReference type="RefSeq" id="WP_238335234.1">
    <property type="nucleotide sequence ID" value="NZ_VIVK01000002.1"/>
</dbReference>
<dbReference type="AlphaFoldDB" id="A0A561B7L5"/>
<keyword evidence="1" id="KW-0732">Signal</keyword>
<evidence type="ECO:0000313" key="2">
    <source>
        <dbReference type="EMBL" id="TWD74823.1"/>
    </source>
</evidence>
<name>A0A561B7L5_9ACTN</name>
<organism evidence="2 3">
    <name type="scientific">Kribbella amoyensis</name>
    <dbReference type="NCBI Taxonomy" id="996641"/>
    <lineage>
        <taxon>Bacteria</taxon>
        <taxon>Bacillati</taxon>
        <taxon>Actinomycetota</taxon>
        <taxon>Actinomycetes</taxon>
        <taxon>Propionibacteriales</taxon>
        <taxon>Kribbellaceae</taxon>
        <taxon>Kribbella</taxon>
    </lineage>
</organism>
<evidence type="ECO:0008006" key="4">
    <source>
        <dbReference type="Google" id="ProtNLM"/>
    </source>
</evidence>
<evidence type="ECO:0000313" key="3">
    <source>
        <dbReference type="Proteomes" id="UP000318380"/>
    </source>
</evidence>
<feature type="signal peptide" evidence="1">
    <location>
        <begin position="1"/>
        <end position="30"/>
    </location>
</feature>
<protein>
    <recommendedName>
        <fullName evidence="4">Secreted protein</fullName>
    </recommendedName>
</protein>
<dbReference type="EMBL" id="VIVK01000002">
    <property type="protein sequence ID" value="TWD74823.1"/>
    <property type="molecule type" value="Genomic_DNA"/>
</dbReference>
<sequence>MSVFSPRIVAAGALVLFGAGIALPTPPAVAHPISATTTQREVCTLDGFAIDHLPDGLGSPSDFQYEWEDVKFVSRVWETGPDPEGATKVDLTVKTVRGAQLTDLETLRTFLTEYHEKDPETWELTATQLGSYGGYVADDQAFFFVEPGVAAEVMIDRGRFAADELVAVASGFHPENAG</sequence>
<comment type="caution">
    <text evidence="2">The sequence shown here is derived from an EMBL/GenBank/DDBJ whole genome shotgun (WGS) entry which is preliminary data.</text>
</comment>
<keyword evidence="3" id="KW-1185">Reference proteome</keyword>
<reference evidence="2 3" key="1">
    <citation type="submission" date="2019-06" db="EMBL/GenBank/DDBJ databases">
        <title>Sequencing the genomes of 1000 actinobacteria strains.</title>
        <authorList>
            <person name="Klenk H.-P."/>
        </authorList>
    </citation>
    <scope>NUCLEOTIDE SEQUENCE [LARGE SCALE GENOMIC DNA]</scope>
    <source>
        <strain evidence="2 3">DSM 24683</strain>
    </source>
</reference>
<gene>
    <name evidence="2" type="ORF">FB561_6255</name>
</gene>
<accession>A0A561B7L5</accession>
<dbReference type="Proteomes" id="UP000318380">
    <property type="component" value="Unassembled WGS sequence"/>
</dbReference>
<feature type="chain" id="PRO_5021848900" description="Secreted protein" evidence="1">
    <location>
        <begin position="31"/>
        <end position="178"/>
    </location>
</feature>
<proteinExistence type="predicted"/>
<evidence type="ECO:0000256" key="1">
    <source>
        <dbReference type="SAM" id="SignalP"/>
    </source>
</evidence>